<dbReference type="GO" id="GO:0032993">
    <property type="term" value="C:protein-DNA complex"/>
    <property type="evidence" value="ECO:0007669"/>
    <property type="project" value="TreeGrafter"/>
</dbReference>
<evidence type="ECO:0000313" key="9">
    <source>
        <dbReference type="EMBL" id="OGG55649.1"/>
    </source>
</evidence>
<reference evidence="9 10" key="1">
    <citation type="journal article" date="2016" name="Nat. Commun.">
        <title>Thousands of microbial genomes shed light on interconnected biogeochemical processes in an aquifer system.</title>
        <authorList>
            <person name="Anantharaman K."/>
            <person name="Brown C.T."/>
            <person name="Hug L.A."/>
            <person name="Sharon I."/>
            <person name="Castelle C.J."/>
            <person name="Probst A.J."/>
            <person name="Thomas B.C."/>
            <person name="Singh A."/>
            <person name="Wilkins M.J."/>
            <person name="Karaoz U."/>
            <person name="Brodie E.L."/>
            <person name="Williams K.H."/>
            <person name="Hubbard S.S."/>
            <person name="Banfield J.F."/>
        </authorList>
    </citation>
    <scope>NUCLEOTIDE SEQUENCE [LARGE SCALE GENOMIC DNA]</scope>
    <source>
        <strain evidence="10">RIFCSPLOWO2_12_FULL_64_10</strain>
    </source>
</reference>
<dbReference type="PROSITE" id="PS01124">
    <property type="entry name" value="HTH_ARAC_FAMILY_2"/>
    <property type="match status" value="1"/>
</dbReference>
<dbReference type="GO" id="GO:0003700">
    <property type="term" value="F:DNA-binding transcription factor activity"/>
    <property type="evidence" value="ECO:0007669"/>
    <property type="project" value="InterPro"/>
</dbReference>
<evidence type="ECO:0000256" key="3">
    <source>
        <dbReference type="ARBA" id="ARBA00023015"/>
    </source>
</evidence>
<dbReference type="Gene3D" id="1.10.10.60">
    <property type="entry name" value="Homeodomain-like"/>
    <property type="match status" value="1"/>
</dbReference>
<keyword evidence="4" id="KW-0238">DNA-binding</keyword>
<sequence>MSQACILIVDDDVQVRCVLAEAIQSQPWRVEVAGDGQEAMDRLCAAPFDVVVLDIMMPRLDGLRVLEAIRERGIRTDVVVLTGYGTVERAVRAMKLGARDFLMKPVNLSGLIAVIRRLLAERLPTPHCLADRLDRFLREHADQPALHLTDLCAHFRISIRYASRLFHDYLNASFLERLGHHRAERARGLIASTDDPLYLIAEQCGFANARRFSEAFRRQEGVPPRKYREICADERKTS</sequence>
<dbReference type="SMART" id="SM00448">
    <property type="entry name" value="REC"/>
    <property type="match status" value="1"/>
</dbReference>
<dbReference type="SUPFAM" id="SSF52172">
    <property type="entry name" value="CheY-like"/>
    <property type="match status" value="1"/>
</dbReference>
<gene>
    <name evidence="9" type="ORF">A3F84_23860</name>
</gene>
<dbReference type="PROSITE" id="PS50110">
    <property type="entry name" value="RESPONSE_REGULATORY"/>
    <property type="match status" value="1"/>
</dbReference>
<evidence type="ECO:0000256" key="6">
    <source>
        <dbReference type="PROSITE-ProRule" id="PRU00169"/>
    </source>
</evidence>
<evidence type="ECO:0008006" key="11">
    <source>
        <dbReference type="Google" id="ProtNLM"/>
    </source>
</evidence>
<dbReference type="GO" id="GO:0000156">
    <property type="term" value="F:phosphorelay response regulator activity"/>
    <property type="evidence" value="ECO:0007669"/>
    <property type="project" value="TreeGrafter"/>
</dbReference>
<feature type="domain" description="Response regulatory" evidence="8">
    <location>
        <begin position="5"/>
        <end position="119"/>
    </location>
</feature>
<comment type="caution">
    <text evidence="9">The sequence shown here is derived from an EMBL/GenBank/DDBJ whole genome shotgun (WGS) entry which is preliminary data.</text>
</comment>
<evidence type="ECO:0000313" key="10">
    <source>
        <dbReference type="Proteomes" id="UP000178606"/>
    </source>
</evidence>
<evidence type="ECO:0000256" key="4">
    <source>
        <dbReference type="ARBA" id="ARBA00023125"/>
    </source>
</evidence>
<dbReference type="InterPro" id="IPR011006">
    <property type="entry name" value="CheY-like_superfamily"/>
</dbReference>
<accession>A0A1F6D2J3</accession>
<dbReference type="Pfam" id="PF00072">
    <property type="entry name" value="Response_reg"/>
    <property type="match status" value="1"/>
</dbReference>
<evidence type="ECO:0000256" key="1">
    <source>
        <dbReference type="ARBA" id="ARBA00022553"/>
    </source>
</evidence>
<dbReference type="SUPFAM" id="SSF46689">
    <property type="entry name" value="Homeodomain-like"/>
    <property type="match status" value="1"/>
</dbReference>
<dbReference type="PANTHER" id="PTHR48111">
    <property type="entry name" value="REGULATOR OF RPOS"/>
    <property type="match status" value="1"/>
</dbReference>
<protein>
    <recommendedName>
        <fullName evidence="11">DNA-binding response regulator</fullName>
    </recommendedName>
</protein>
<dbReference type="SMART" id="SM00342">
    <property type="entry name" value="HTH_ARAC"/>
    <property type="match status" value="1"/>
</dbReference>
<feature type="domain" description="HTH araC/xylS-type" evidence="7">
    <location>
        <begin position="131"/>
        <end position="230"/>
    </location>
</feature>
<keyword evidence="5" id="KW-0804">Transcription</keyword>
<evidence type="ECO:0000259" key="8">
    <source>
        <dbReference type="PROSITE" id="PS50110"/>
    </source>
</evidence>
<keyword evidence="1 6" id="KW-0597">Phosphoprotein</keyword>
<dbReference type="Gene3D" id="3.40.50.2300">
    <property type="match status" value="1"/>
</dbReference>
<proteinExistence type="predicted"/>
<evidence type="ECO:0000256" key="5">
    <source>
        <dbReference type="ARBA" id="ARBA00023163"/>
    </source>
</evidence>
<keyword evidence="2" id="KW-0902">Two-component regulatory system</keyword>
<dbReference type="Proteomes" id="UP000178606">
    <property type="component" value="Unassembled WGS sequence"/>
</dbReference>
<dbReference type="Pfam" id="PF12833">
    <property type="entry name" value="HTH_18"/>
    <property type="match status" value="1"/>
</dbReference>
<dbReference type="AlphaFoldDB" id="A0A1F6D2J3"/>
<dbReference type="InterPro" id="IPR039420">
    <property type="entry name" value="WalR-like"/>
</dbReference>
<dbReference type="InterPro" id="IPR009057">
    <property type="entry name" value="Homeodomain-like_sf"/>
</dbReference>
<dbReference type="PANTHER" id="PTHR48111:SF1">
    <property type="entry name" value="TWO-COMPONENT RESPONSE REGULATOR ORR33"/>
    <property type="match status" value="1"/>
</dbReference>
<dbReference type="GO" id="GO:0005829">
    <property type="term" value="C:cytosol"/>
    <property type="evidence" value="ECO:0007669"/>
    <property type="project" value="TreeGrafter"/>
</dbReference>
<evidence type="ECO:0000256" key="2">
    <source>
        <dbReference type="ARBA" id="ARBA00023012"/>
    </source>
</evidence>
<organism evidence="9 10">
    <name type="scientific">Handelsmanbacteria sp. (strain RIFCSPLOWO2_12_FULL_64_10)</name>
    <dbReference type="NCBI Taxonomy" id="1817868"/>
    <lineage>
        <taxon>Bacteria</taxon>
        <taxon>Candidatus Handelsmaniibacteriota</taxon>
    </lineage>
</organism>
<name>A0A1F6D2J3_HANXR</name>
<dbReference type="GO" id="GO:0000976">
    <property type="term" value="F:transcription cis-regulatory region binding"/>
    <property type="evidence" value="ECO:0007669"/>
    <property type="project" value="TreeGrafter"/>
</dbReference>
<dbReference type="EMBL" id="MFKF01000064">
    <property type="protein sequence ID" value="OGG55649.1"/>
    <property type="molecule type" value="Genomic_DNA"/>
</dbReference>
<evidence type="ECO:0000259" key="7">
    <source>
        <dbReference type="PROSITE" id="PS01124"/>
    </source>
</evidence>
<dbReference type="InterPro" id="IPR001789">
    <property type="entry name" value="Sig_transdc_resp-reg_receiver"/>
</dbReference>
<dbReference type="InterPro" id="IPR018060">
    <property type="entry name" value="HTH_AraC"/>
</dbReference>
<keyword evidence="3" id="KW-0805">Transcription regulation</keyword>
<feature type="modified residue" description="4-aspartylphosphate" evidence="6">
    <location>
        <position position="54"/>
    </location>
</feature>